<evidence type="ECO:0000256" key="1">
    <source>
        <dbReference type="ARBA" id="ARBA00004651"/>
    </source>
</evidence>
<organism evidence="7 8">
    <name type="scientific">Candidatus Buchananbacteria bacterium RIFCSPHIGHO2_01_FULL_39_14</name>
    <dbReference type="NCBI Taxonomy" id="1797532"/>
    <lineage>
        <taxon>Bacteria</taxon>
        <taxon>Candidatus Buchananiibacteriota</taxon>
    </lineage>
</organism>
<accession>A0A1G1XXZ7</accession>
<evidence type="ECO:0000256" key="6">
    <source>
        <dbReference type="SAM" id="Phobius"/>
    </source>
</evidence>
<proteinExistence type="predicted"/>
<feature type="transmembrane region" description="Helical" evidence="6">
    <location>
        <begin position="439"/>
        <end position="456"/>
    </location>
</feature>
<name>A0A1G1XXZ7_9BACT</name>
<feature type="transmembrane region" description="Helical" evidence="6">
    <location>
        <begin position="41"/>
        <end position="62"/>
    </location>
</feature>
<feature type="transmembrane region" description="Helical" evidence="6">
    <location>
        <begin position="416"/>
        <end position="433"/>
    </location>
</feature>
<keyword evidence="3 6" id="KW-0812">Transmembrane</keyword>
<dbReference type="EMBL" id="MHIB01000008">
    <property type="protein sequence ID" value="OGY44975.1"/>
    <property type="molecule type" value="Genomic_DNA"/>
</dbReference>
<keyword evidence="2" id="KW-1003">Cell membrane</keyword>
<evidence type="ECO:0000256" key="5">
    <source>
        <dbReference type="ARBA" id="ARBA00023136"/>
    </source>
</evidence>
<gene>
    <name evidence="7" type="ORF">A2729_01785</name>
</gene>
<keyword evidence="4 6" id="KW-1133">Transmembrane helix</keyword>
<feature type="transmembrane region" description="Helical" evidence="6">
    <location>
        <begin position="359"/>
        <end position="376"/>
    </location>
</feature>
<feature type="transmembrane region" description="Helical" evidence="6">
    <location>
        <begin position="7"/>
        <end position="29"/>
    </location>
</feature>
<feature type="transmembrane region" description="Helical" evidence="6">
    <location>
        <begin position="145"/>
        <end position="164"/>
    </location>
</feature>
<dbReference type="PANTHER" id="PTHR30250">
    <property type="entry name" value="PST FAMILY PREDICTED COLANIC ACID TRANSPORTER"/>
    <property type="match status" value="1"/>
</dbReference>
<comment type="caution">
    <text evidence="7">The sequence shown here is derived from an EMBL/GenBank/DDBJ whole genome shotgun (WGS) entry which is preliminary data.</text>
</comment>
<keyword evidence="5 6" id="KW-0472">Membrane</keyword>
<feature type="transmembrane region" description="Helical" evidence="6">
    <location>
        <begin position="382"/>
        <end position="404"/>
    </location>
</feature>
<reference evidence="7 8" key="1">
    <citation type="journal article" date="2016" name="Nat. Commun.">
        <title>Thousands of microbial genomes shed light on interconnected biogeochemical processes in an aquifer system.</title>
        <authorList>
            <person name="Anantharaman K."/>
            <person name="Brown C.T."/>
            <person name="Hug L.A."/>
            <person name="Sharon I."/>
            <person name="Castelle C.J."/>
            <person name="Probst A.J."/>
            <person name="Thomas B.C."/>
            <person name="Singh A."/>
            <person name="Wilkins M.J."/>
            <person name="Karaoz U."/>
            <person name="Brodie E.L."/>
            <person name="Williams K.H."/>
            <person name="Hubbard S.S."/>
            <person name="Banfield J.F."/>
        </authorList>
    </citation>
    <scope>NUCLEOTIDE SEQUENCE [LARGE SCALE GENOMIC DNA]</scope>
</reference>
<evidence type="ECO:0000313" key="8">
    <source>
        <dbReference type="Proteomes" id="UP000178930"/>
    </source>
</evidence>
<feature type="transmembrane region" description="Helical" evidence="6">
    <location>
        <begin position="83"/>
        <end position="108"/>
    </location>
</feature>
<dbReference type="Pfam" id="PF01943">
    <property type="entry name" value="Polysacc_synt"/>
    <property type="match status" value="1"/>
</dbReference>
<feature type="transmembrane region" description="Helical" evidence="6">
    <location>
        <begin position="328"/>
        <end position="352"/>
    </location>
</feature>
<dbReference type="InterPro" id="IPR002797">
    <property type="entry name" value="Polysacc_synth"/>
</dbReference>
<sequence>MTTVQKIAYNTGVQIIGKAITIAIALVGFGLMTRYLGQKDFGYFSTIYAYLTIFGILVDLGLQMTTTKLISDPQENENQILNNVLSLRLITSLMFLVLAFFVALFLPYPILVKIGIAIAVFGYTASALTTVLTSFFQKHLIIHQAVIAEVGGQTIYLILMILAINLNTGLIGVLVASILNSVFIFIFSIYFIRRQLKITLGFDGKVWLKILKNTWPLGLTIALNLIYFKGDIFIMSLMRTPEEIGLYGAPYKILEVLINIIYLFLGLILPILSASAALKDFNKIKKVIQQTFDFLIIATTPMIVGGYFLGVPLMILMSGADFAVSGEIIKILFIATGTIFIAGLFGYTIVALGEQKKMIKFYAINAMISIIGYIIFISRYGYWGAAWMTVATESFILLTVAYVMYQKLKFLPNLKIFAKAISASLVMAIPLYFLTLPFFVSILLGAIVYFITLYLIKGIDRNLILELVDVKNNEKLNH</sequence>
<feature type="transmembrane region" description="Helical" evidence="6">
    <location>
        <begin position="256"/>
        <end position="278"/>
    </location>
</feature>
<feature type="transmembrane region" description="Helical" evidence="6">
    <location>
        <begin position="294"/>
        <end position="316"/>
    </location>
</feature>
<evidence type="ECO:0000313" key="7">
    <source>
        <dbReference type="EMBL" id="OGY44975.1"/>
    </source>
</evidence>
<evidence type="ECO:0000256" key="4">
    <source>
        <dbReference type="ARBA" id="ARBA00022989"/>
    </source>
</evidence>
<protein>
    <submittedName>
        <fullName evidence="7">Uncharacterized protein</fullName>
    </submittedName>
</protein>
<evidence type="ECO:0000256" key="3">
    <source>
        <dbReference type="ARBA" id="ARBA00022692"/>
    </source>
</evidence>
<feature type="transmembrane region" description="Helical" evidence="6">
    <location>
        <begin position="213"/>
        <end position="236"/>
    </location>
</feature>
<dbReference type="Proteomes" id="UP000178930">
    <property type="component" value="Unassembled WGS sequence"/>
</dbReference>
<comment type="subcellular location">
    <subcellularLocation>
        <location evidence="1">Cell membrane</location>
        <topology evidence="1">Multi-pass membrane protein</topology>
    </subcellularLocation>
</comment>
<dbReference type="AlphaFoldDB" id="A0A1G1XXZ7"/>
<dbReference type="CDD" id="cd13128">
    <property type="entry name" value="MATE_Wzx_like"/>
    <property type="match status" value="1"/>
</dbReference>
<evidence type="ECO:0000256" key="2">
    <source>
        <dbReference type="ARBA" id="ARBA00022475"/>
    </source>
</evidence>
<feature type="transmembrane region" description="Helical" evidence="6">
    <location>
        <begin position="114"/>
        <end position="133"/>
    </location>
</feature>
<dbReference type="PANTHER" id="PTHR30250:SF11">
    <property type="entry name" value="O-ANTIGEN TRANSPORTER-RELATED"/>
    <property type="match status" value="1"/>
</dbReference>
<dbReference type="GO" id="GO:0005886">
    <property type="term" value="C:plasma membrane"/>
    <property type="evidence" value="ECO:0007669"/>
    <property type="project" value="UniProtKB-SubCell"/>
</dbReference>
<dbReference type="STRING" id="1797532.A2729_01785"/>
<dbReference type="InterPro" id="IPR050833">
    <property type="entry name" value="Poly_Biosynth_Transport"/>
</dbReference>
<feature type="transmembrane region" description="Helical" evidence="6">
    <location>
        <begin position="170"/>
        <end position="192"/>
    </location>
</feature>